<keyword evidence="3" id="KW-1185">Reference proteome</keyword>
<accession>A0A0N0BK69</accession>
<evidence type="ECO:0000313" key="2">
    <source>
        <dbReference type="EMBL" id="KOX80142.1"/>
    </source>
</evidence>
<organism evidence="2 3">
    <name type="scientific">Melipona quadrifasciata</name>
    <dbReference type="NCBI Taxonomy" id="166423"/>
    <lineage>
        <taxon>Eukaryota</taxon>
        <taxon>Metazoa</taxon>
        <taxon>Ecdysozoa</taxon>
        <taxon>Arthropoda</taxon>
        <taxon>Hexapoda</taxon>
        <taxon>Insecta</taxon>
        <taxon>Pterygota</taxon>
        <taxon>Neoptera</taxon>
        <taxon>Endopterygota</taxon>
        <taxon>Hymenoptera</taxon>
        <taxon>Apocrita</taxon>
        <taxon>Aculeata</taxon>
        <taxon>Apoidea</taxon>
        <taxon>Anthophila</taxon>
        <taxon>Apidae</taxon>
        <taxon>Melipona</taxon>
    </lineage>
</organism>
<protein>
    <submittedName>
        <fullName evidence="2">Uncharacterized protein</fullName>
    </submittedName>
</protein>
<feature type="compositionally biased region" description="Basic and acidic residues" evidence="1">
    <location>
        <begin position="102"/>
        <end position="116"/>
    </location>
</feature>
<dbReference type="AlphaFoldDB" id="A0A0N0BK69"/>
<feature type="region of interest" description="Disordered" evidence="1">
    <location>
        <begin position="102"/>
        <end position="126"/>
    </location>
</feature>
<dbReference type="EMBL" id="KQ435706">
    <property type="protein sequence ID" value="KOX80142.1"/>
    <property type="molecule type" value="Genomic_DNA"/>
</dbReference>
<proteinExistence type="predicted"/>
<sequence length="380" mass="43066">MLGARARGRSEENSLDSRGFGLRFIEGLMEGGTLVHVGINFDDSIHSFKTILDNENLRSIALRGLIALWRSGCSGGGSASDQESRDKGRQLALLSVNERRVEKNRSWKEKQNGEKRKSTRGIKRVGNSQFPKFPPGALRVTSDIVSPARDSLLETSVSRGHPNRLWQLQFIQLPLGQLAGVSNIHHLANPDSNSRALQLIDINVAFVFSTTAKLSSASSYVARFWIFVQTNLKESTLSDKNKQQTFATRENGGREPDGSHGSPRNFQLQDIHTQSENKYKERMCEHKNNVRDWYQKDQTSGEFGERIVNRKFGKSPPRYTQQLIYHFLHLKHTGPQRIKIRLTNPIPFSQRTKSFDPGSLQLSSFPVSQFSTARLKWLYQ</sequence>
<feature type="region of interest" description="Disordered" evidence="1">
    <location>
        <begin position="238"/>
        <end position="266"/>
    </location>
</feature>
<dbReference type="Proteomes" id="UP000053105">
    <property type="component" value="Unassembled WGS sequence"/>
</dbReference>
<evidence type="ECO:0000256" key="1">
    <source>
        <dbReference type="SAM" id="MobiDB-lite"/>
    </source>
</evidence>
<reference evidence="2 3" key="1">
    <citation type="submission" date="2015-07" db="EMBL/GenBank/DDBJ databases">
        <title>The genome of Melipona quadrifasciata.</title>
        <authorList>
            <person name="Pan H."/>
            <person name="Kapheim K."/>
        </authorList>
    </citation>
    <scope>NUCLEOTIDE SEQUENCE [LARGE SCALE GENOMIC DNA]</scope>
    <source>
        <strain evidence="2">0111107301</strain>
        <tissue evidence="2">Whole body</tissue>
    </source>
</reference>
<name>A0A0N0BK69_9HYME</name>
<gene>
    <name evidence="2" type="ORF">WN51_08318</name>
</gene>
<evidence type="ECO:0000313" key="3">
    <source>
        <dbReference type="Proteomes" id="UP000053105"/>
    </source>
</evidence>